<keyword evidence="7 9" id="KW-0496">Mitochondrion</keyword>
<feature type="domain" description="Tim10-like" evidence="10">
    <location>
        <begin position="21"/>
        <end position="81"/>
    </location>
</feature>
<evidence type="ECO:0000256" key="3">
    <source>
        <dbReference type="ARBA" id="ARBA00022723"/>
    </source>
</evidence>
<dbReference type="GO" id="GO:0005743">
    <property type="term" value="C:mitochondrial inner membrane"/>
    <property type="evidence" value="ECO:0007669"/>
    <property type="project" value="UniProtKB-SubCell"/>
</dbReference>
<keyword evidence="6 9" id="KW-0811">Translocation</keyword>
<evidence type="ECO:0000256" key="2">
    <source>
        <dbReference type="ARBA" id="ARBA00022448"/>
    </source>
</evidence>
<evidence type="ECO:0000313" key="11">
    <source>
        <dbReference type="EMBL" id="GFH44432.1"/>
    </source>
</evidence>
<comment type="similarity">
    <text evidence="1 9">Belongs to the small Tim family.</text>
</comment>
<evidence type="ECO:0000256" key="7">
    <source>
        <dbReference type="ARBA" id="ARBA00023128"/>
    </source>
</evidence>
<dbReference type="GO" id="GO:0046872">
    <property type="term" value="F:metal ion binding"/>
    <property type="evidence" value="ECO:0007669"/>
    <property type="project" value="UniProtKB-KW"/>
</dbReference>
<dbReference type="PANTHER" id="PTHR11038">
    <property type="entry name" value="MITOCHONDRIAL IMPORT INNER MEMBRANE TRANSLOCASE SUBUNIT TIM10"/>
    <property type="match status" value="1"/>
</dbReference>
<organism evidence="11 12">
    <name type="scientific">Chaetoceros tenuissimus</name>
    <dbReference type="NCBI Taxonomy" id="426638"/>
    <lineage>
        <taxon>Eukaryota</taxon>
        <taxon>Sar</taxon>
        <taxon>Stramenopiles</taxon>
        <taxon>Ochrophyta</taxon>
        <taxon>Bacillariophyta</taxon>
        <taxon>Coscinodiscophyceae</taxon>
        <taxon>Chaetocerotophycidae</taxon>
        <taxon>Chaetocerotales</taxon>
        <taxon>Chaetocerotaceae</taxon>
        <taxon>Chaetoceros</taxon>
    </lineage>
</organism>
<keyword evidence="9" id="KW-0472">Membrane</keyword>
<evidence type="ECO:0000256" key="4">
    <source>
        <dbReference type="ARBA" id="ARBA00022833"/>
    </source>
</evidence>
<comment type="subcellular location">
    <subcellularLocation>
        <location evidence="9">Mitochondrion inner membrane</location>
        <topology evidence="9">Peripheral membrane protein</topology>
        <orientation evidence="9">Intermembrane side</orientation>
    </subcellularLocation>
</comment>
<sequence>MSFFGGGGAPQQPMQPDPLFAAQTEMEMYTVLFNKLTQSCFKKCASRKHKEPDLHLGEMSCIDRCVAKYMDSQELVGKVLQAANEKQAAQQMQMQQMQQAMGGA</sequence>
<protein>
    <recommendedName>
        <fullName evidence="9">Mitochondrial import inner membrane translocase subunit</fullName>
    </recommendedName>
</protein>
<evidence type="ECO:0000256" key="6">
    <source>
        <dbReference type="ARBA" id="ARBA00023010"/>
    </source>
</evidence>
<keyword evidence="12" id="KW-1185">Reference proteome</keyword>
<keyword evidence="2 9" id="KW-0813">Transport</keyword>
<keyword evidence="8 9" id="KW-1015">Disulfide bond</keyword>
<dbReference type="Gene3D" id="1.10.287.810">
    <property type="entry name" value="Mitochondrial import inner membrane translocase subunit tim13 like domains"/>
    <property type="match status" value="1"/>
</dbReference>
<keyword evidence="5 9" id="KW-0653">Protein transport</keyword>
<keyword evidence="3" id="KW-0479">Metal-binding</keyword>
<evidence type="ECO:0000256" key="9">
    <source>
        <dbReference type="RuleBase" id="RU367043"/>
    </source>
</evidence>
<comment type="domain">
    <text evidence="9">The twin CX3C motif contains 4 conserved Cys residues that form 2 disulfide bonds in the mitochondrial intermembrane space.</text>
</comment>
<dbReference type="EMBL" id="BLLK01000019">
    <property type="protein sequence ID" value="GFH44432.1"/>
    <property type="molecule type" value="Genomic_DNA"/>
</dbReference>
<dbReference type="AlphaFoldDB" id="A0AAD3GYU7"/>
<keyword evidence="9" id="KW-0143">Chaperone</keyword>
<accession>A0AAD3GYU7</accession>
<dbReference type="Pfam" id="PF02953">
    <property type="entry name" value="zf-Tim10_DDP"/>
    <property type="match status" value="1"/>
</dbReference>
<comment type="function">
    <text evidence="9">Mitochondrial intermembrane chaperone that participates in the import and insertion of some multi-pass transmembrane proteins into the mitochondrial inner membrane. Also required for the transfer of beta-barrel precursors from the TOM complex to the sorting and assembly machinery (SAM complex) of the outer membrane. Acts as a chaperone-like protein that protects the hydrophobic precursors from aggregation and guide them through the mitochondrial intermembrane space.</text>
</comment>
<evidence type="ECO:0000259" key="10">
    <source>
        <dbReference type="Pfam" id="PF02953"/>
    </source>
</evidence>
<gene>
    <name evidence="11" type="ORF">CTEN210_00906</name>
</gene>
<proteinExistence type="inferred from homology"/>
<dbReference type="SUPFAM" id="SSF144122">
    <property type="entry name" value="Tim10-like"/>
    <property type="match status" value="1"/>
</dbReference>
<reference evidence="11 12" key="1">
    <citation type="journal article" date="2021" name="Sci. Rep.">
        <title>The genome of the diatom Chaetoceros tenuissimus carries an ancient integrated fragment of an extant virus.</title>
        <authorList>
            <person name="Hongo Y."/>
            <person name="Kimura K."/>
            <person name="Takaki Y."/>
            <person name="Yoshida Y."/>
            <person name="Baba S."/>
            <person name="Kobayashi G."/>
            <person name="Nagasaki K."/>
            <person name="Hano T."/>
            <person name="Tomaru Y."/>
        </authorList>
    </citation>
    <scope>NUCLEOTIDE SEQUENCE [LARGE SCALE GENOMIC DNA]</scope>
    <source>
        <strain evidence="11 12">NIES-3715</strain>
    </source>
</reference>
<dbReference type="InterPro" id="IPR035427">
    <property type="entry name" value="Tim10-like_dom_sf"/>
</dbReference>
<dbReference type="GO" id="GO:0015031">
    <property type="term" value="P:protein transport"/>
    <property type="evidence" value="ECO:0007669"/>
    <property type="project" value="UniProtKB-KW"/>
</dbReference>
<dbReference type="PANTHER" id="PTHR11038:SF16">
    <property type="entry name" value="MITOCHONDRIAL IMPORT INNER MEMBRANE TRANSLOCASE SUBUNIT TIM10"/>
    <property type="match status" value="1"/>
</dbReference>
<evidence type="ECO:0000256" key="5">
    <source>
        <dbReference type="ARBA" id="ARBA00022927"/>
    </source>
</evidence>
<dbReference type="GO" id="GO:0045039">
    <property type="term" value="P:protein insertion into mitochondrial inner membrane"/>
    <property type="evidence" value="ECO:0007669"/>
    <property type="project" value="TreeGrafter"/>
</dbReference>
<comment type="caution">
    <text evidence="11">The sequence shown here is derived from an EMBL/GenBank/DDBJ whole genome shotgun (WGS) entry which is preliminary data.</text>
</comment>
<name>A0AAD3GYU7_9STRA</name>
<evidence type="ECO:0000313" key="12">
    <source>
        <dbReference type="Proteomes" id="UP001054902"/>
    </source>
</evidence>
<dbReference type="Proteomes" id="UP001054902">
    <property type="component" value="Unassembled WGS sequence"/>
</dbReference>
<evidence type="ECO:0000256" key="1">
    <source>
        <dbReference type="ARBA" id="ARBA00006720"/>
    </source>
</evidence>
<dbReference type="InterPro" id="IPR004217">
    <property type="entry name" value="Tim10-like"/>
</dbReference>
<keyword evidence="4" id="KW-0862">Zinc</keyword>
<keyword evidence="9" id="KW-0999">Mitochondrion inner membrane</keyword>
<evidence type="ECO:0000256" key="8">
    <source>
        <dbReference type="ARBA" id="ARBA00023157"/>
    </source>
</evidence>
<comment type="subunit">
    <text evidence="9">Heterohexamer.</text>
</comment>